<sequence length="325" mass="38102">MNVVVIGLGSMGKRRIRLIKKYNSQYRIFGIDSSEERRKTSEKEYGIMTFSNVDELFLENSVDSAFICTSPLSHSEIISHCLEKGLHVFTELNLVTDGYDENIVLAKENKRVLFLSSTFLYRQEVRKIKQLIKENNCLLNYTYHIGQYLPDWHPWENYKDFFVGDKRSNGCREIFAIELPWLTDVFGTINKVHVMKNKISSLDIEYDDNYMVMIEHENGHKGMLAVDVVSRKAVRNFELFGEKLFLQWDGSAEGIKIYDFERKEEKKILLYETVDQLEQYSKFVVENAYFDEIASFFAVVDNREEPLYSFSKDKSILKIIDEIEA</sequence>
<dbReference type="SUPFAM" id="SSF51735">
    <property type="entry name" value="NAD(P)-binding Rossmann-fold domains"/>
    <property type="match status" value="1"/>
</dbReference>
<dbReference type="RefSeq" id="WP_074107925.1">
    <property type="nucleotide sequence ID" value="NZ_LVWI01000043.1"/>
</dbReference>
<dbReference type="InterPro" id="IPR000683">
    <property type="entry name" value="Gfo/Idh/MocA-like_OxRdtase_N"/>
</dbReference>
<proteinExistence type="predicted"/>
<gene>
    <name evidence="2" type="ORF">A3844_15815</name>
</gene>
<feature type="domain" description="Gfo/Idh/MocA-like oxidoreductase N-terminal" evidence="1">
    <location>
        <begin position="1"/>
        <end position="113"/>
    </location>
</feature>
<dbReference type="Pfam" id="PF01408">
    <property type="entry name" value="GFO_IDH_MocA"/>
    <property type="match status" value="1"/>
</dbReference>
<dbReference type="Proteomes" id="UP000186058">
    <property type="component" value="Unassembled WGS sequence"/>
</dbReference>
<keyword evidence="3" id="KW-1185">Reference proteome</keyword>
<dbReference type="PANTHER" id="PTHR43377:SF1">
    <property type="entry name" value="BILIVERDIN REDUCTASE A"/>
    <property type="match status" value="1"/>
</dbReference>
<dbReference type="InterPro" id="IPR051450">
    <property type="entry name" value="Gfo/Idh/MocA_Oxidoreductases"/>
</dbReference>
<dbReference type="Gene3D" id="3.40.50.720">
    <property type="entry name" value="NAD(P)-binding Rossmann-like Domain"/>
    <property type="match status" value="1"/>
</dbReference>
<comment type="caution">
    <text evidence="2">The sequence shown here is derived from an EMBL/GenBank/DDBJ whole genome shotgun (WGS) entry which is preliminary data.</text>
</comment>
<evidence type="ECO:0000313" key="3">
    <source>
        <dbReference type="Proteomes" id="UP000186058"/>
    </source>
</evidence>
<accession>A0ABX3EPG6</accession>
<evidence type="ECO:0000313" key="2">
    <source>
        <dbReference type="EMBL" id="OKP85819.1"/>
    </source>
</evidence>
<dbReference type="InterPro" id="IPR036291">
    <property type="entry name" value="NAD(P)-bd_dom_sf"/>
</dbReference>
<reference evidence="2 3" key="1">
    <citation type="submission" date="2016-03" db="EMBL/GenBank/DDBJ databases">
        <authorList>
            <person name="Sant'Anna F.H."/>
            <person name="Ambrosini A."/>
            <person name="Souza R."/>
            <person name="Bach E."/>
            <person name="Fernandes G."/>
            <person name="Balsanelli E."/>
            <person name="Baura V.A."/>
            <person name="Souza E.M."/>
            <person name="Passaglia L."/>
        </authorList>
    </citation>
    <scope>NUCLEOTIDE SEQUENCE [LARGE SCALE GENOMIC DNA]</scope>
    <source>
        <strain evidence="2 3">P26E</strain>
    </source>
</reference>
<protein>
    <submittedName>
        <fullName evidence="2">Oxidoreductase</fullName>
    </submittedName>
</protein>
<dbReference type="SUPFAM" id="SSF55347">
    <property type="entry name" value="Glyceraldehyde-3-phosphate dehydrogenase-like, C-terminal domain"/>
    <property type="match status" value="1"/>
</dbReference>
<evidence type="ECO:0000259" key="1">
    <source>
        <dbReference type="Pfam" id="PF01408"/>
    </source>
</evidence>
<dbReference type="PANTHER" id="PTHR43377">
    <property type="entry name" value="BILIVERDIN REDUCTASE A"/>
    <property type="match status" value="1"/>
</dbReference>
<dbReference type="EMBL" id="LVWI01000043">
    <property type="protein sequence ID" value="OKP85819.1"/>
    <property type="molecule type" value="Genomic_DNA"/>
</dbReference>
<name>A0ABX3EPG6_9BACL</name>
<dbReference type="Gene3D" id="3.30.360.10">
    <property type="entry name" value="Dihydrodipicolinate Reductase, domain 2"/>
    <property type="match status" value="1"/>
</dbReference>
<organism evidence="2 3">
    <name type="scientific">Paenibacillus helianthi</name>
    <dbReference type="NCBI Taxonomy" id="1349432"/>
    <lineage>
        <taxon>Bacteria</taxon>
        <taxon>Bacillati</taxon>
        <taxon>Bacillota</taxon>
        <taxon>Bacilli</taxon>
        <taxon>Bacillales</taxon>
        <taxon>Paenibacillaceae</taxon>
        <taxon>Paenibacillus</taxon>
    </lineage>
</organism>